<reference evidence="2" key="1">
    <citation type="journal article" date="2020" name="G3 (Bethesda)">
        <title>High-Quality Assemblies for Three Invasive Social Wasps from the &lt;i&gt;Vespula&lt;/i&gt; Genus.</title>
        <authorList>
            <person name="Harrop T.W.R."/>
            <person name="Guhlin J."/>
            <person name="McLaughlin G.M."/>
            <person name="Permina E."/>
            <person name="Stockwell P."/>
            <person name="Gilligan J."/>
            <person name="Le Lec M.F."/>
            <person name="Gruber M.A.M."/>
            <person name="Quinn O."/>
            <person name="Lovegrove M."/>
            <person name="Duncan E.J."/>
            <person name="Remnant E.J."/>
            <person name="Van Eeckhoven J."/>
            <person name="Graham B."/>
            <person name="Knapp R.A."/>
            <person name="Langford K.W."/>
            <person name="Kronenberg Z."/>
            <person name="Press M.O."/>
            <person name="Eacker S.M."/>
            <person name="Wilson-Rankin E.E."/>
            <person name="Purcell J."/>
            <person name="Lester P.J."/>
            <person name="Dearden P.K."/>
        </authorList>
    </citation>
    <scope>NUCLEOTIDE SEQUENCE</scope>
    <source>
        <strain evidence="2">Volc-1</strain>
    </source>
</reference>
<organism evidence="2 3">
    <name type="scientific">Vespula pensylvanica</name>
    <name type="common">Western yellow jacket</name>
    <name type="synonym">Wasp</name>
    <dbReference type="NCBI Taxonomy" id="30213"/>
    <lineage>
        <taxon>Eukaryota</taxon>
        <taxon>Metazoa</taxon>
        <taxon>Ecdysozoa</taxon>
        <taxon>Arthropoda</taxon>
        <taxon>Hexapoda</taxon>
        <taxon>Insecta</taxon>
        <taxon>Pterygota</taxon>
        <taxon>Neoptera</taxon>
        <taxon>Endopterygota</taxon>
        <taxon>Hymenoptera</taxon>
        <taxon>Apocrita</taxon>
        <taxon>Aculeata</taxon>
        <taxon>Vespoidea</taxon>
        <taxon>Vespidae</taxon>
        <taxon>Vespinae</taxon>
        <taxon>Vespula</taxon>
    </lineage>
</organism>
<comment type="caution">
    <text evidence="2">The sequence shown here is derived from an EMBL/GenBank/DDBJ whole genome shotgun (WGS) entry which is preliminary data.</text>
</comment>
<dbReference type="Proteomes" id="UP000600918">
    <property type="component" value="Unassembled WGS sequence"/>
</dbReference>
<gene>
    <name evidence="2" type="ORF">H0235_006625</name>
</gene>
<keyword evidence="3" id="KW-1185">Reference proteome</keyword>
<evidence type="ECO:0000313" key="2">
    <source>
        <dbReference type="EMBL" id="KAF7426931.1"/>
    </source>
</evidence>
<feature type="region of interest" description="Disordered" evidence="1">
    <location>
        <begin position="200"/>
        <end position="235"/>
    </location>
</feature>
<protein>
    <submittedName>
        <fullName evidence="2">Uncharacterized protein</fullName>
    </submittedName>
</protein>
<dbReference type="AlphaFoldDB" id="A0A834P3D2"/>
<sequence length="358" mass="40090">MFGGPDVVKRATFTSSSSQNRNRHDDYIMIGRHCLRRRLCRKAIFPVSLCTAVRKFVYKSTRNAVTEALYYSFLDHRSFPKARSTAGVPQEQEAKVKRELSIFIVFAIVHSYKKLRKKARRRDEEEEEGGGGGEGKEEEEEEEEGGDKGGGDEGEDGGGESFLLWSVSEAVTRLIHHKPNGKHEDAINSRASLSLFFSVSEGSGNSSKRKKRRNPCPASGLYYPTTTMTKKKKKKKKKIIGENICPAFARALSERIGLTRGGHIYFGDSLSTRSLKIERLYKSSPIRERVLNARTSALPEKGVRAAEKRRAPASEADLGERIYWTCLGEESRLVAVATSCQSLPPRKPIKSVDSPKRF</sequence>
<evidence type="ECO:0000256" key="1">
    <source>
        <dbReference type="SAM" id="MobiDB-lite"/>
    </source>
</evidence>
<accession>A0A834P3D2</accession>
<evidence type="ECO:0000313" key="3">
    <source>
        <dbReference type="Proteomes" id="UP000600918"/>
    </source>
</evidence>
<feature type="compositionally biased region" description="Acidic residues" evidence="1">
    <location>
        <begin position="136"/>
        <end position="145"/>
    </location>
</feature>
<name>A0A834P3D2_VESPE</name>
<dbReference type="EMBL" id="JACSDY010000005">
    <property type="protein sequence ID" value="KAF7426931.1"/>
    <property type="molecule type" value="Genomic_DNA"/>
</dbReference>
<proteinExistence type="predicted"/>
<feature type="region of interest" description="Disordered" evidence="1">
    <location>
        <begin position="117"/>
        <end position="156"/>
    </location>
</feature>